<comment type="caution">
    <text evidence="1">The sequence shown here is derived from an EMBL/GenBank/DDBJ whole genome shotgun (WGS) entry which is preliminary data.</text>
</comment>
<accession>A0AAN8FET7</accession>
<protein>
    <submittedName>
        <fullName evidence="1">Uncharacterized protein</fullName>
    </submittedName>
</protein>
<evidence type="ECO:0000313" key="2">
    <source>
        <dbReference type="Proteomes" id="UP001331761"/>
    </source>
</evidence>
<organism evidence="1 2">
    <name type="scientific">Trichostrongylus colubriformis</name>
    <name type="common">Black scour worm</name>
    <dbReference type="NCBI Taxonomy" id="6319"/>
    <lineage>
        <taxon>Eukaryota</taxon>
        <taxon>Metazoa</taxon>
        <taxon>Ecdysozoa</taxon>
        <taxon>Nematoda</taxon>
        <taxon>Chromadorea</taxon>
        <taxon>Rhabditida</taxon>
        <taxon>Rhabditina</taxon>
        <taxon>Rhabditomorpha</taxon>
        <taxon>Strongyloidea</taxon>
        <taxon>Trichostrongylidae</taxon>
        <taxon>Trichostrongylus</taxon>
    </lineage>
</organism>
<feature type="non-terminal residue" evidence="1">
    <location>
        <position position="196"/>
    </location>
</feature>
<keyword evidence="2" id="KW-1185">Reference proteome</keyword>
<sequence length="196" mass="22534">MDMHVPASTSRFFGEVERSKRGTHPVLRYPIPGGSLCYVFVFTYARKGGVTYRCRECRKRGRSTNIQVVNGNQFVKDPALIPHVCLPLKNAHEKVTHMLYKEYQGIRQDPRLASKKPRQLWQELAKSVENVAMHDPFKDMWHKWDVPELRTTNVAESFHRLPGILLEGKHLRMSDLIVTLQGRVTTARGALLSAER</sequence>
<evidence type="ECO:0000313" key="1">
    <source>
        <dbReference type="EMBL" id="KAK5977771.1"/>
    </source>
</evidence>
<proteinExistence type="predicted"/>
<gene>
    <name evidence="1" type="ORF">GCK32_008294</name>
</gene>
<dbReference type="Proteomes" id="UP001331761">
    <property type="component" value="Unassembled WGS sequence"/>
</dbReference>
<dbReference type="EMBL" id="WIXE01010184">
    <property type="protein sequence ID" value="KAK5977771.1"/>
    <property type="molecule type" value="Genomic_DNA"/>
</dbReference>
<reference evidence="1 2" key="1">
    <citation type="submission" date="2019-10" db="EMBL/GenBank/DDBJ databases">
        <title>Assembly and Annotation for the nematode Trichostrongylus colubriformis.</title>
        <authorList>
            <person name="Martin J."/>
        </authorList>
    </citation>
    <scope>NUCLEOTIDE SEQUENCE [LARGE SCALE GENOMIC DNA]</scope>
    <source>
        <strain evidence="1">G859</strain>
        <tissue evidence="1">Whole worm</tissue>
    </source>
</reference>
<name>A0AAN8FET7_TRICO</name>
<dbReference type="AlphaFoldDB" id="A0AAN8FET7"/>